<comment type="caution">
    <text evidence="2">The sequence shown here is derived from an EMBL/GenBank/DDBJ whole genome shotgun (WGS) entry which is preliminary data.</text>
</comment>
<dbReference type="RefSeq" id="WP_186950893.1">
    <property type="nucleotide sequence ID" value="NZ_JACOGF010000024.1"/>
</dbReference>
<feature type="domain" description="YgjP-like metallopeptidase" evidence="1">
    <location>
        <begin position="23"/>
        <end position="228"/>
    </location>
</feature>
<dbReference type="PANTHER" id="PTHR30399">
    <property type="entry name" value="UNCHARACTERIZED PROTEIN YGJP"/>
    <property type="match status" value="1"/>
</dbReference>
<dbReference type="InterPro" id="IPR053136">
    <property type="entry name" value="UTP_pyrophosphatase-like"/>
</dbReference>
<dbReference type="Gene3D" id="3.30.2010.10">
    <property type="entry name" value="Metalloproteases ('zincins'), catalytic domain"/>
    <property type="match status" value="1"/>
</dbReference>
<evidence type="ECO:0000259" key="1">
    <source>
        <dbReference type="Pfam" id="PF01863"/>
    </source>
</evidence>
<keyword evidence="3" id="KW-1185">Reference proteome</keyword>
<organism evidence="2 3">
    <name type="scientific">Undibacterium hunanense</name>
    <dbReference type="NCBI Taxonomy" id="2762292"/>
    <lineage>
        <taxon>Bacteria</taxon>
        <taxon>Pseudomonadati</taxon>
        <taxon>Pseudomonadota</taxon>
        <taxon>Betaproteobacteria</taxon>
        <taxon>Burkholderiales</taxon>
        <taxon>Oxalobacteraceae</taxon>
        <taxon>Undibacterium</taxon>
    </lineage>
</organism>
<accession>A0ABR6ZYV3</accession>
<protein>
    <submittedName>
        <fullName evidence="2">M48 family metallopeptidase</fullName>
    </submittedName>
</protein>
<gene>
    <name evidence="2" type="ORF">H8L32_26585</name>
</gene>
<dbReference type="Pfam" id="PF01863">
    <property type="entry name" value="YgjP-like"/>
    <property type="match status" value="1"/>
</dbReference>
<evidence type="ECO:0000313" key="2">
    <source>
        <dbReference type="EMBL" id="MBC3921058.1"/>
    </source>
</evidence>
<dbReference type="CDD" id="cd07344">
    <property type="entry name" value="M48_yhfN_like"/>
    <property type="match status" value="1"/>
</dbReference>
<dbReference type="PANTHER" id="PTHR30399:SF1">
    <property type="entry name" value="UTP PYROPHOSPHATASE"/>
    <property type="match status" value="1"/>
</dbReference>
<dbReference type="EMBL" id="JACOGF010000024">
    <property type="protein sequence ID" value="MBC3921058.1"/>
    <property type="molecule type" value="Genomic_DNA"/>
</dbReference>
<dbReference type="Proteomes" id="UP000650424">
    <property type="component" value="Unassembled WGS sequence"/>
</dbReference>
<evidence type="ECO:0000313" key="3">
    <source>
        <dbReference type="Proteomes" id="UP000650424"/>
    </source>
</evidence>
<reference evidence="2 3" key="1">
    <citation type="submission" date="2020-08" db="EMBL/GenBank/DDBJ databases">
        <title>Novel species isolated from subtropical streams in China.</title>
        <authorList>
            <person name="Lu H."/>
        </authorList>
    </citation>
    <scope>NUCLEOTIDE SEQUENCE [LARGE SCALE GENOMIC DNA]</scope>
    <source>
        <strain evidence="2 3">CY18W</strain>
    </source>
</reference>
<sequence length="235" mass="27294">MTEAEYIQGQGFVAEVIRTARIKSARLQVEDGAVSIAVPKTLPEEKIKQLLADKKRWIKEKLYLHQQAQPVSKREMLSGESFPYLGRHYRLKVVTGPVQPVKLKHGQLLVSLPKMMQQDAIIRDMLTYWYKFQAENRFKEKVKRYASVVGVAPTDVSVKTFKSRWGSCNVKGEIEFHWKIIMAPHSVVDYVVVHELCHLKHHDHSPEFWKSLARILPNYLDSKEWLKEVGARFDI</sequence>
<proteinExistence type="predicted"/>
<dbReference type="InterPro" id="IPR002725">
    <property type="entry name" value="YgjP-like_metallopeptidase"/>
</dbReference>
<name>A0ABR6ZYV3_9BURK</name>